<protein>
    <recommendedName>
        <fullName evidence="1">Beta-lactamase-related domain-containing protein</fullName>
    </recommendedName>
</protein>
<gene>
    <name evidence="2" type="ORF">PCOR1329_LOCUS75027</name>
</gene>
<dbReference type="Pfam" id="PF00144">
    <property type="entry name" value="Beta-lactamase"/>
    <property type="match status" value="1"/>
</dbReference>
<accession>A0ABN9XEU0</accession>
<evidence type="ECO:0000259" key="1">
    <source>
        <dbReference type="Pfam" id="PF00144"/>
    </source>
</evidence>
<evidence type="ECO:0000313" key="3">
    <source>
        <dbReference type="Proteomes" id="UP001189429"/>
    </source>
</evidence>
<feature type="domain" description="Beta-lactamase-related" evidence="1">
    <location>
        <begin position="126"/>
        <end position="378"/>
    </location>
</feature>
<dbReference type="Proteomes" id="UP001189429">
    <property type="component" value="Unassembled WGS sequence"/>
</dbReference>
<dbReference type="InterPro" id="IPR001466">
    <property type="entry name" value="Beta-lactam-related"/>
</dbReference>
<keyword evidence="3" id="KW-1185">Reference proteome</keyword>
<comment type="caution">
    <text evidence="2">The sequence shown here is derived from an EMBL/GenBank/DDBJ whole genome shotgun (WGS) entry which is preliminary data.</text>
</comment>
<dbReference type="PANTHER" id="PTHR43283:SF3">
    <property type="entry name" value="BETA-LACTAMASE FAMILY PROTEIN (AFU_ORTHOLOGUE AFUA_5G07500)"/>
    <property type="match status" value="1"/>
</dbReference>
<dbReference type="EMBL" id="CAUYUJ010020213">
    <property type="protein sequence ID" value="CAK0896589.1"/>
    <property type="molecule type" value="Genomic_DNA"/>
</dbReference>
<dbReference type="SUPFAM" id="SSF56601">
    <property type="entry name" value="beta-lactamase/transpeptidase-like"/>
    <property type="match status" value="1"/>
</dbReference>
<dbReference type="PANTHER" id="PTHR43283">
    <property type="entry name" value="BETA-LACTAMASE-RELATED"/>
    <property type="match status" value="1"/>
</dbReference>
<organism evidence="2 3">
    <name type="scientific">Prorocentrum cordatum</name>
    <dbReference type="NCBI Taxonomy" id="2364126"/>
    <lineage>
        <taxon>Eukaryota</taxon>
        <taxon>Sar</taxon>
        <taxon>Alveolata</taxon>
        <taxon>Dinophyceae</taxon>
        <taxon>Prorocentrales</taxon>
        <taxon>Prorocentraceae</taxon>
        <taxon>Prorocentrum</taxon>
    </lineage>
</organism>
<dbReference type="InterPro" id="IPR012338">
    <property type="entry name" value="Beta-lactam/transpept-like"/>
</dbReference>
<sequence length="457" mass="49434">MVVVVEDRPITTCPRSAVLCSSDLAAPAGPASAAMARRLAGFPAAPAGEAGLCPQELRRFRAAVRHETEDLGSLAGVSHVVLHRGRCVFACSGGWADRAAGARFGLRTLCRPLMAKVRDRRISDLRALCDAIGRLPLRSKPGSRYDYSFCHDLLGRLCEVISGKRLDIFMRHLLKPLGMKDTHFALPPRKKRPSLNRRSMRGMSVEGGRRRAAVRARPYALKLYRHKHSAPGILSCGGGILSYLDAGMWGTACDYARFCQMILDGGVAPGGGRVLRPATARALWSDALAPLGRARDGRLPGWHDADGPRPGGWWDYRGLSLLHAYLDHDLPPRGGRPPRRSQSMWFSGGGGAFWTVDAARGLVTVSFAQSLGGREDEATGTAPWPTAWSRTSEPLQAGRWAALLRGLPEGAYLPILVRRPARPGPECARALEAEAAARHALQPSVWPLGKAAVLDPQ</sequence>
<evidence type="ECO:0000313" key="2">
    <source>
        <dbReference type="EMBL" id="CAK0896589.1"/>
    </source>
</evidence>
<feature type="non-terminal residue" evidence="2">
    <location>
        <position position="457"/>
    </location>
</feature>
<dbReference type="Gene3D" id="3.40.710.10">
    <property type="entry name" value="DD-peptidase/beta-lactamase superfamily"/>
    <property type="match status" value="1"/>
</dbReference>
<name>A0ABN9XEU0_9DINO</name>
<reference evidence="2" key="1">
    <citation type="submission" date="2023-10" db="EMBL/GenBank/DDBJ databases">
        <authorList>
            <person name="Chen Y."/>
            <person name="Shah S."/>
            <person name="Dougan E. K."/>
            <person name="Thang M."/>
            <person name="Chan C."/>
        </authorList>
    </citation>
    <scope>NUCLEOTIDE SEQUENCE [LARGE SCALE GENOMIC DNA]</scope>
</reference>
<dbReference type="InterPro" id="IPR050789">
    <property type="entry name" value="Diverse_Enzym_Activities"/>
</dbReference>
<proteinExistence type="predicted"/>